<feature type="compositionally biased region" description="Low complexity" evidence="5">
    <location>
        <begin position="133"/>
        <end position="157"/>
    </location>
</feature>
<dbReference type="InterPro" id="IPR001021">
    <property type="entry name" value="Ribosomal_bL25_long"/>
</dbReference>
<keyword evidence="2" id="KW-0694">RNA-binding</keyword>
<proteinExistence type="predicted"/>
<accession>A0A094QRU3</accession>
<dbReference type="GO" id="GO:0022625">
    <property type="term" value="C:cytosolic large ribosomal subunit"/>
    <property type="evidence" value="ECO:0007669"/>
    <property type="project" value="TreeGrafter"/>
</dbReference>
<dbReference type="AlphaFoldDB" id="A0A094QRU3"/>
<evidence type="ECO:0000313" key="7">
    <source>
        <dbReference type="EMBL" id="KGA17386.1"/>
    </source>
</evidence>
<dbReference type="Pfam" id="PF01386">
    <property type="entry name" value="Ribosomal_L25p"/>
    <property type="match status" value="1"/>
</dbReference>
<evidence type="ECO:0000256" key="3">
    <source>
        <dbReference type="ARBA" id="ARBA00022980"/>
    </source>
</evidence>
<dbReference type="InterPro" id="IPR020930">
    <property type="entry name" value="Ribosomal_uL5_bac-type"/>
</dbReference>
<evidence type="ECO:0000256" key="4">
    <source>
        <dbReference type="ARBA" id="ARBA00023274"/>
    </source>
</evidence>
<dbReference type="NCBIfam" id="TIGR00731">
    <property type="entry name" value="bL25_bact_ctc"/>
    <property type="match status" value="1"/>
</dbReference>
<dbReference type="Gene3D" id="2.40.240.10">
    <property type="entry name" value="Ribosomal Protein L25, Chain P"/>
    <property type="match status" value="1"/>
</dbReference>
<feature type="domain" description="Large ribosomal subunit protein bL25 L25" evidence="6">
    <location>
        <begin position="5"/>
        <end position="89"/>
    </location>
</feature>
<evidence type="ECO:0000259" key="6">
    <source>
        <dbReference type="Pfam" id="PF01386"/>
    </source>
</evidence>
<dbReference type="PANTHER" id="PTHR33284:SF1">
    <property type="entry name" value="RIBOSOMAL PROTEIN L25_GLN-TRNA SYNTHETASE, ANTI-CODON-BINDING DOMAIN-CONTAINING PROTEIN"/>
    <property type="match status" value="1"/>
</dbReference>
<organism evidence="7">
    <name type="scientific">freshwater metagenome</name>
    <dbReference type="NCBI Taxonomy" id="449393"/>
    <lineage>
        <taxon>unclassified sequences</taxon>
        <taxon>metagenomes</taxon>
        <taxon>ecological metagenomes</taxon>
    </lineage>
</organism>
<dbReference type="SUPFAM" id="SSF50715">
    <property type="entry name" value="Ribosomal protein L25-like"/>
    <property type="match status" value="1"/>
</dbReference>
<dbReference type="GO" id="GO:0003735">
    <property type="term" value="F:structural constituent of ribosome"/>
    <property type="evidence" value="ECO:0007669"/>
    <property type="project" value="InterPro"/>
</dbReference>
<evidence type="ECO:0000256" key="2">
    <source>
        <dbReference type="ARBA" id="ARBA00022884"/>
    </source>
</evidence>
<evidence type="ECO:0000256" key="5">
    <source>
        <dbReference type="SAM" id="MobiDB-lite"/>
    </source>
</evidence>
<dbReference type="InterPro" id="IPR029751">
    <property type="entry name" value="Ribosomal_L25_dom"/>
</dbReference>
<dbReference type="CDD" id="cd00495">
    <property type="entry name" value="Ribosomal_L25_TL5_CTC"/>
    <property type="match status" value="1"/>
</dbReference>
<name>A0A094QRU3_9ZZZZ</name>
<evidence type="ECO:0000256" key="1">
    <source>
        <dbReference type="ARBA" id="ARBA00022730"/>
    </source>
</evidence>
<dbReference type="PANTHER" id="PTHR33284">
    <property type="entry name" value="RIBOSOMAL PROTEIN L25/GLN-TRNA SYNTHETASE, ANTI-CODON-BINDING DOMAIN-CONTAINING PROTEIN"/>
    <property type="match status" value="1"/>
</dbReference>
<dbReference type="EMBL" id="JNSL01000062">
    <property type="protein sequence ID" value="KGA17386.1"/>
    <property type="molecule type" value="Genomic_DNA"/>
</dbReference>
<protein>
    <recommendedName>
        <fullName evidence="6">Large ribosomal subunit protein bL25 L25 domain-containing protein</fullName>
    </recommendedName>
</protein>
<dbReference type="InterPro" id="IPR020056">
    <property type="entry name" value="Rbsml_bL25/Gln-tRNA_synth_N"/>
</dbReference>
<reference evidence="7" key="1">
    <citation type="submission" date="2014-06" db="EMBL/GenBank/DDBJ databases">
        <title>Key roles for freshwater Actinobacteria revealed by deep metagenomic sequencing.</title>
        <authorList>
            <person name="Ghai R."/>
            <person name="Mizuno C.M."/>
            <person name="Picazo A."/>
            <person name="Camacho A."/>
            <person name="Rodriguez-Valera F."/>
        </authorList>
    </citation>
    <scope>NUCLEOTIDE SEQUENCE</scope>
</reference>
<feature type="region of interest" description="Disordered" evidence="5">
    <location>
        <begin position="130"/>
        <end position="164"/>
    </location>
</feature>
<keyword evidence="1" id="KW-0699">rRNA-binding</keyword>
<dbReference type="NCBIfam" id="NF004612">
    <property type="entry name" value="PRK05943.1"/>
    <property type="match status" value="1"/>
</dbReference>
<dbReference type="GO" id="GO:0008097">
    <property type="term" value="F:5S rRNA binding"/>
    <property type="evidence" value="ECO:0007669"/>
    <property type="project" value="InterPro"/>
</dbReference>
<keyword evidence="4" id="KW-0687">Ribonucleoprotein</keyword>
<dbReference type="GO" id="GO:0006412">
    <property type="term" value="P:translation"/>
    <property type="evidence" value="ECO:0007669"/>
    <property type="project" value="InterPro"/>
</dbReference>
<comment type="caution">
    <text evidence="7">The sequence shown here is derived from an EMBL/GenBank/DDBJ whole genome shotgun (WGS) entry which is preliminary data.</text>
</comment>
<sequence length="164" mass="16874">MSDALVAEARSDFGKGASRRLRRDGKVPAVVYGHGIAPIHIALDAHTLRLTLRKKVTSLEIVLNGKTETVAPRDLQIDPVTRGIEHVDLVYVTAAEAATLAREAAESHARQEADAAAAIALAESKAAARAEADAASDAPAAEAGAEAASSDDASSDAPAEESAE</sequence>
<dbReference type="InterPro" id="IPR011035">
    <property type="entry name" value="Ribosomal_bL25/Gln-tRNA_synth"/>
</dbReference>
<gene>
    <name evidence="7" type="ORF">GM51_10465</name>
</gene>
<keyword evidence="3" id="KW-0689">Ribosomal protein</keyword>